<protein>
    <submittedName>
        <fullName evidence="2">Retrovirus-related Pol polyprotein from transposon 17.6</fullName>
    </submittedName>
</protein>
<organism evidence="2 3">
    <name type="scientific">Mucuna pruriens</name>
    <name type="common">Velvet bean</name>
    <name type="synonym">Dolichos pruriens</name>
    <dbReference type="NCBI Taxonomy" id="157652"/>
    <lineage>
        <taxon>Eukaryota</taxon>
        <taxon>Viridiplantae</taxon>
        <taxon>Streptophyta</taxon>
        <taxon>Embryophyta</taxon>
        <taxon>Tracheophyta</taxon>
        <taxon>Spermatophyta</taxon>
        <taxon>Magnoliopsida</taxon>
        <taxon>eudicotyledons</taxon>
        <taxon>Gunneridae</taxon>
        <taxon>Pentapetalae</taxon>
        <taxon>rosids</taxon>
        <taxon>fabids</taxon>
        <taxon>Fabales</taxon>
        <taxon>Fabaceae</taxon>
        <taxon>Papilionoideae</taxon>
        <taxon>50 kb inversion clade</taxon>
        <taxon>NPAAA clade</taxon>
        <taxon>indigoferoid/millettioid clade</taxon>
        <taxon>Phaseoleae</taxon>
        <taxon>Mucuna</taxon>
    </lineage>
</organism>
<dbReference type="PANTHER" id="PTHR24559">
    <property type="entry name" value="TRANSPOSON TY3-I GAG-POL POLYPROTEIN"/>
    <property type="match status" value="1"/>
</dbReference>
<keyword evidence="3" id="KW-1185">Reference proteome</keyword>
<accession>A0A371HJ53</accession>
<dbReference type="STRING" id="157652.A0A371HJ53"/>
<feature type="non-terminal residue" evidence="2">
    <location>
        <position position="1"/>
    </location>
</feature>
<dbReference type="EMBL" id="QJKJ01002455">
    <property type="protein sequence ID" value="RDY02813.1"/>
    <property type="molecule type" value="Genomic_DNA"/>
</dbReference>
<feature type="region of interest" description="Disordered" evidence="1">
    <location>
        <begin position="93"/>
        <end position="126"/>
    </location>
</feature>
<dbReference type="InterPro" id="IPR043128">
    <property type="entry name" value="Rev_trsase/Diguanyl_cyclase"/>
</dbReference>
<dbReference type="PANTHER" id="PTHR24559:SF437">
    <property type="entry name" value="RNA-DIRECTED DNA POLYMERASE HOMOLOG"/>
    <property type="match status" value="1"/>
</dbReference>
<evidence type="ECO:0000256" key="1">
    <source>
        <dbReference type="SAM" id="MobiDB-lite"/>
    </source>
</evidence>
<dbReference type="InterPro" id="IPR043502">
    <property type="entry name" value="DNA/RNA_pol_sf"/>
</dbReference>
<name>A0A371HJ53_MUCPR</name>
<gene>
    <name evidence="2" type="primary">pol</name>
    <name evidence="2" type="ORF">CR513_13684</name>
</gene>
<proteinExistence type="predicted"/>
<evidence type="ECO:0000313" key="2">
    <source>
        <dbReference type="EMBL" id="RDY02813.1"/>
    </source>
</evidence>
<dbReference type="OrthoDB" id="1002013at2759"/>
<sequence length="174" mass="19491">MAFALTNAPSTFIRLMNHVLRSLIGKCIVVCFDDILIYSTCLDNHLLHVKNVLEYIFSRITSKLDIIDAFGKLRERYITFLFQAQSSSNISAPKKHLKVTSRKGQEKGQGDMNGGTTNGLPNMPTRKEMNSCVKPNKKINSLCKSKLKSWTIPTKIKVVPARRVPLHADSDANS</sequence>
<dbReference type="InterPro" id="IPR053134">
    <property type="entry name" value="RNA-dir_DNA_polymerase"/>
</dbReference>
<evidence type="ECO:0000313" key="3">
    <source>
        <dbReference type="Proteomes" id="UP000257109"/>
    </source>
</evidence>
<dbReference type="Proteomes" id="UP000257109">
    <property type="component" value="Unassembled WGS sequence"/>
</dbReference>
<comment type="caution">
    <text evidence="2">The sequence shown here is derived from an EMBL/GenBank/DDBJ whole genome shotgun (WGS) entry which is preliminary data.</text>
</comment>
<reference evidence="2" key="1">
    <citation type="submission" date="2018-05" db="EMBL/GenBank/DDBJ databases">
        <title>Draft genome of Mucuna pruriens seed.</title>
        <authorList>
            <person name="Nnadi N.E."/>
            <person name="Vos R."/>
            <person name="Hasami M.H."/>
            <person name="Devisetty U.K."/>
            <person name="Aguiy J.C."/>
        </authorList>
    </citation>
    <scope>NUCLEOTIDE SEQUENCE [LARGE SCALE GENOMIC DNA]</scope>
    <source>
        <strain evidence="2">JCA_2017</strain>
    </source>
</reference>
<dbReference type="Gene3D" id="3.30.70.270">
    <property type="match status" value="1"/>
</dbReference>
<dbReference type="SUPFAM" id="SSF56672">
    <property type="entry name" value="DNA/RNA polymerases"/>
    <property type="match status" value="1"/>
</dbReference>
<dbReference type="AlphaFoldDB" id="A0A371HJ53"/>